<dbReference type="Pfam" id="PF03759">
    <property type="entry name" value="PRONE"/>
    <property type="match status" value="1"/>
</dbReference>
<dbReference type="FunFam" id="1.20.58.2010:FF:000003">
    <property type="entry name" value="Rop guanine nucleotide exchange factor 14"/>
    <property type="match status" value="1"/>
</dbReference>
<evidence type="ECO:0000313" key="6">
    <source>
        <dbReference type="Proteomes" id="UP000712600"/>
    </source>
</evidence>
<dbReference type="PANTHER" id="PTHR33101:SF63">
    <property type="entry name" value="ROP GUANINE NUCLEOTIDE EXCHANGE FACTOR 13"/>
    <property type="match status" value="1"/>
</dbReference>
<comment type="caution">
    <text evidence="5">The sequence shown here is derived from an EMBL/GenBank/DDBJ whole genome shotgun (WGS) entry which is preliminary data.</text>
</comment>
<dbReference type="Gene3D" id="1.20.58.2010">
    <property type="entry name" value="PRONE domain, subdomain 1"/>
    <property type="match status" value="1"/>
</dbReference>
<feature type="region of interest" description="Disordered" evidence="3">
    <location>
        <begin position="606"/>
        <end position="625"/>
    </location>
</feature>
<feature type="region of interest" description="Disordered" evidence="3">
    <location>
        <begin position="564"/>
        <end position="598"/>
    </location>
</feature>
<gene>
    <name evidence="5" type="ORF">F2Q69_00038181</name>
</gene>
<dbReference type="AlphaFoldDB" id="A0A8S9SG58"/>
<dbReference type="PROSITE" id="PS51334">
    <property type="entry name" value="PRONE"/>
    <property type="match status" value="1"/>
</dbReference>
<proteinExistence type="predicted"/>
<dbReference type="Proteomes" id="UP000712600">
    <property type="component" value="Unassembled WGS sequence"/>
</dbReference>
<evidence type="ECO:0000256" key="3">
    <source>
        <dbReference type="SAM" id="MobiDB-lite"/>
    </source>
</evidence>
<dbReference type="EMBL" id="QGKX02000004">
    <property type="protein sequence ID" value="KAF3600742.1"/>
    <property type="molecule type" value="Genomic_DNA"/>
</dbReference>
<evidence type="ECO:0000256" key="1">
    <source>
        <dbReference type="ARBA" id="ARBA00022658"/>
    </source>
</evidence>
<dbReference type="PANTHER" id="PTHR33101">
    <property type="entry name" value="ROP GUANINE NUCLEOTIDE EXCHANGE FACTOR 1"/>
    <property type="match status" value="1"/>
</dbReference>
<feature type="compositionally biased region" description="Polar residues" evidence="3">
    <location>
        <begin position="606"/>
        <end position="618"/>
    </location>
</feature>
<dbReference type="Gene3D" id="1.20.58.1310">
    <property type="entry name" value="PRONE domain, subdomain 2"/>
    <property type="match status" value="1"/>
</dbReference>
<evidence type="ECO:0000256" key="2">
    <source>
        <dbReference type="PROSITE-ProRule" id="PRU00663"/>
    </source>
</evidence>
<feature type="domain" description="PRONE" evidence="4">
    <location>
        <begin position="166"/>
        <end position="532"/>
    </location>
</feature>
<protein>
    <recommendedName>
        <fullName evidence="4">PRONE domain-containing protein</fullName>
    </recommendedName>
</protein>
<keyword evidence="1 2" id="KW-0344">Guanine-nucleotide releasing factor</keyword>
<name>A0A8S9SG58_BRACR</name>
<evidence type="ECO:0000259" key="4">
    <source>
        <dbReference type="PROSITE" id="PS51334"/>
    </source>
</evidence>
<feature type="compositionally biased region" description="Basic and acidic residues" evidence="3">
    <location>
        <begin position="576"/>
        <end position="591"/>
    </location>
</feature>
<dbReference type="GO" id="GO:0005085">
    <property type="term" value="F:guanyl-nucleotide exchange factor activity"/>
    <property type="evidence" value="ECO:0007669"/>
    <property type="project" value="UniProtKB-UniRule"/>
</dbReference>
<dbReference type="InterPro" id="IPR005512">
    <property type="entry name" value="PRONE_dom"/>
</dbReference>
<accession>A0A8S9SG58</accession>
<sequence>MSHPPKNSSLLQEEKTERLKNREPLLRFKKIVERVRAGEEEEEESNKFRMFDIESMKDQNSSSRQIKKWNSDYALRLEDPDIDDETVFKKTAALSILPTLPPLIKDKTTQTSEATDEELQEEAGKDNICIHVYNHYDSVIFEAKTLLKLLHYMLMSLCHLIRQNSCASLYTFVTEKEQMKEKFAKLLLGEDMSGGGEGVSSALALSNAITNLSASAFGEQRRLEPISEDRKERWRREIGWLLSVTDHIVEFSPTQQTNKDGSSIEVMTTRQRRDLVTNIPVLKKLDMMLTDCLDSFKDQDEFYYITTDSPESLTSNSTRNDDKWWLPTVKVPPTGLSETSKTFLLSQKECVSQVLESAMAINAEVLSQMEIPESYIDSLPKKGRVSLGDTIYRMLTLDMFDAEQFLLEMDLSSEHKILELKNKIEASVVIWKRKIVQKDNKSSSPFSTNLSMEKRQLLEERAATILFLLKQVFPGISQSTLDISKIQFNKDIGLAILESYSRVLESLAHTVLSRIEDVLEADQLTQESEVAVCKRDIVKETESPKKEEEKDFCLLEERPKKSKSTISLSQVMQWNMEDHEQPKKEKNETPRKKLLTRMSSMINKKTSSYLESLGTTKSPKAWRYS</sequence>
<dbReference type="InterPro" id="IPR038937">
    <property type="entry name" value="RopGEF"/>
</dbReference>
<feature type="compositionally biased region" description="Polar residues" evidence="3">
    <location>
        <begin position="564"/>
        <end position="573"/>
    </location>
</feature>
<organism evidence="5 6">
    <name type="scientific">Brassica cretica</name>
    <name type="common">Mustard</name>
    <dbReference type="NCBI Taxonomy" id="69181"/>
    <lineage>
        <taxon>Eukaryota</taxon>
        <taxon>Viridiplantae</taxon>
        <taxon>Streptophyta</taxon>
        <taxon>Embryophyta</taxon>
        <taxon>Tracheophyta</taxon>
        <taxon>Spermatophyta</taxon>
        <taxon>Magnoliopsida</taxon>
        <taxon>eudicotyledons</taxon>
        <taxon>Gunneridae</taxon>
        <taxon>Pentapetalae</taxon>
        <taxon>rosids</taxon>
        <taxon>malvids</taxon>
        <taxon>Brassicales</taxon>
        <taxon>Brassicaceae</taxon>
        <taxon>Brassiceae</taxon>
        <taxon>Brassica</taxon>
    </lineage>
</organism>
<reference evidence="5" key="1">
    <citation type="submission" date="2019-12" db="EMBL/GenBank/DDBJ databases">
        <title>Genome sequencing and annotation of Brassica cretica.</title>
        <authorList>
            <person name="Studholme D.J."/>
            <person name="Sarris P."/>
        </authorList>
    </citation>
    <scope>NUCLEOTIDE SEQUENCE</scope>
    <source>
        <strain evidence="5">PFS-109/04</strain>
        <tissue evidence="5">Leaf</tissue>
    </source>
</reference>
<evidence type="ECO:0000313" key="5">
    <source>
        <dbReference type="EMBL" id="KAF3600742.1"/>
    </source>
</evidence>